<evidence type="ECO:0000256" key="5">
    <source>
        <dbReference type="PROSITE-ProRule" id="PRU10141"/>
    </source>
</evidence>
<dbReference type="InterPro" id="IPR000719">
    <property type="entry name" value="Prot_kinase_dom"/>
</dbReference>
<reference evidence="9 10" key="1">
    <citation type="submission" date="2018-03" db="EMBL/GenBank/DDBJ databases">
        <title>Genomic Encyclopedia of Archaeal and Bacterial Type Strains, Phase II (KMG-II): from individual species to whole genera.</title>
        <authorList>
            <person name="Goeker M."/>
        </authorList>
    </citation>
    <scope>NUCLEOTIDE SEQUENCE [LARGE SCALE GENOMIC DNA]</scope>
    <source>
        <strain evidence="9 10">DSM 45601</strain>
    </source>
</reference>
<feature type="region of interest" description="Disordered" evidence="6">
    <location>
        <begin position="467"/>
        <end position="515"/>
    </location>
</feature>
<feature type="domain" description="Protein kinase" evidence="8">
    <location>
        <begin position="20"/>
        <end position="272"/>
    </location>
</feature>
<feature type="compositionally biased region" description="Low complexity" evidence="6">
    <location>
        <begin position="342"/>
        <end position="363"/>
    </location>
</feature>
<keyword evidence="3 9" id="KW-0418">Kinase</keyword>
<dbReference type="Gene3D" id="1.10.510.10">
    <property type="entry name" value="Transferase(Phosphotransferase) domain 1"/>
    <property type="match status" value="1"/>
</dbReference>
<dbReference type="PANTHER" id="PTHR43289:SF34">
    <property type="entry name" value="SERINE_THREONINE-PROTEIN KINASE YBDM-RELATED"/>
    <property type="match status" value="1"/>
</dbReference>
<keyword evidence="7" id="KW-0812">Transmembrane</keyword>
<feature type="binding site" evidence="5">
    <location>
        <position position="48"/>
    </location>
    <ligand>
        <name>ATP</name>
        <dbReference type="ChEBI" id="CHEBI:30616"/>
    </ligand>
</feature>
<feature type="region of interest" description="Disordered" evidence="6">
    <location>
        <begin position="712"/>
        <end position="764"/>
    </location>
</feature>
<keyword evidence="9" id="KW-0723">Serine/threonine-protein kinase</keyword>
<keyword evidence="2 5" id="KW-0547">Nucleotide-binding</keyword>
<evidence type="ECO:0000256" key="2">
    <source>
        <dbReference type="ARBA" id="ARBA00022741"/>
    </source>
</evidence>
<dbReference type="InterPro" id="IPR017441">
    <property type="entry name" value="Protein_kinase_ATP_BS"/>
</dbReference>
<feature type="compositionally biased region" description="Low complexity" evidence="6">
    <location>
        <begin position="474"/>
        <end position="485"/>
    </location>
</feature>
<gene>
    <name evidence="9" type="ORF">CLV72_101714</name>
</gene>
<feature type="transmembrane region" description="Helical" evidence="7">
    <location>
        <begin position="603"/>
        <end position="631"/>
    </location>
</feature>
<evidence type="ECO:0000313" key="9">
    <source>
        <dbReference type="EMBL" id="PRY02114.1"/>
    </source>
</evidence>
<dbReference type="GO" id="GO:0004674">
    <property type="term" value="F:protein serine/threonine kinase activity"/>
    <property type="evidence" value="ECO:0007669"/>
    <property type="project" value="UniProtKB-KW"/>
</dbReference>
<feature type="compositionally biased region" description="Gly residues" evidence="6">
    <location>
        <begin position="749"/>
        <end position="758"/>
    </location>
</feature>
<feature type="compositionally biased region" description="Polar residues" evidence="6">
    <location>
        <begin position="445"/>
        <end position="454"/>
    </location>
</feature>
<dbReference type="CDD" id="cd14014">
    <property type="entry name" value="STKc_PknB_like"/>
    <property type="match status" value="1"/>
</dbReference>
<evidence type="ECO:0000256" key="4">
    <source>
        <dbReference type="ARBA" id="ARBA00022840"/>
    </source>
</evidence>
<comment type="caution">
    <text evidence="9">The sequence shown here is derived from an EMBL/GenBank/DDBJ whole genome shotgun (WGS) entry which is preliminary data.</text>
</comment>
<evidence type="ECO:0000313" key="10">
    <source>
        <dbReference type="Proteomes" id="UP000237846"/>
    </source>
</evidence>
<keyword evidence="7" id="KW-1133">Transmembrane helix</keyword>
<keyword evidence="7" id="KW-0472">Membrane</keyword>
<sequence>MMARAGRSDDNGLPDRIGPYRIGRRLGEGGMGKVHLATDASGREVAIKVLKAHVAGDKGARRRLEREVQSMRRVHSRHIAEILDADVNGDLPYVVTQFISGPTLEDAVQDTGPLKGDELVRVAAGLARALDAIHSADVVHRDIKPGNVILSDGEAVLIDFGIAHIVDATRLTQTGTFVGTPGYLAPEVIEGTDEVGQAGDIHAWAATVAYAAQGESPFGVGRFETIFNRILTSKFNLFGVPSNLEPIVRASLSRDPAARPTTGDLLRELAALGGGARSAPAAAHGSARFPTGADFPTAGAAGAAAGVAGAAGIAAAGAAGMAAAGAAGTAAAAGAAKAAEPMWPGAAAPSGPSASAAEPRWPGAAPPAPARSEPAAEAPDEPTLAVRPQAGPDATVALPPSGTAVIPPHRGELGGPESTTTAMQPSDDPGPADQGSGPQRGFPTSGGSPYQTYTINPEDYADILTPVGQERSSRPSSSYSGETTSIAPAPDQTSVGDYGTHGGDDEGDDSETSSGLLSRIPVLKDRVGRPVLAGWLLAMLVGLTLMLPAVGFLIALGVSVVSRALHNPKGEIQAAAYQRRYGGYPPPSSSGSDRLTRILTLPWALLVAVARTLITAFVLFLVFLLVTWIGGVFIFNETNPDRLGGFILTFVVIGLFLEPGARPVRSSVSNLLTRVTPKSTSRWITGAVVGLLAVFLITFGIDQAPVWSPMTAPSAMFAGGEEEPDPQRPAEEQREEEPPAEEEQPPAGDGQGGDGGGLLDPLLGPIQDQVEQWVPFLGGN</sequence>
<dbReference type="InterPro" id="IPR008271">
    <property type="entry name" value="Ser/Thr_kinase_AS"/>
</dbReference>
<dbReference type="InterPro" id="IPR011009">
    <property type="entry name" value="Kinase-like_dom_sf"/>
</dbReference>
<evidence type="ECO:0000256" key="1">
    <source>
        <dbReference type="ARBA" id="ARBA00022679"/>
    </source>
</evidence>
<dbReference type="EMBL" id="PVZC01000001">
    <property type="protein sequence ID" value="PRY02114.1"/>
    <property type="molecule type" value="Genomic_DNA"/>
</dbReference>
<dbReference type="OrthoDB" id="9762169at2"/>
<evidence type="ECO:0000256" key="6">
    <source>
        <dbReference type="SAM" id="MobiDB-lite"/>
    </source>
</evidence>
<evidence type="ECO:0000259" key="8">
    <source>
        <dbReference type="PROSITE" id="PS50011"/>
    </source>
</evidence>
<dbReference type="PANTHER" id="PTHR43289">
    <property type="entry name" value="MITOGEN-ACTIVATED PROTEIN KINASE KINASE KINASE 20-RELATED"/>
    <property type="match status" value="1"/>
</dbReference>
<dbReference type="Pfam" id="PF00069">
    <property type="entry name" value="Pkinase"/>
    <property type="match status" value="1"/>
</dbReference>
<feature type="transmembrane region" description="Helical" evidence="7">
    <location>
        <begin position="532"/>
        <end position="561"/>
    </location>
</feature>
<keyword evidence="10" id="KW-1185">Reference proteome</keyword>
<dbReference type="SUPFAM" id="SSF56112">
    <property type="entry name" value="Protein kinase-like (PK-like)"/>
    <property type="match status" value="1"/>
</dbReference>
<accession>A0A2T0QDU3</accession>
<dbReference type="AlphaFoldDB" id="A0A2T0QDU3"/>
<dbReference type="PROSITE" id="PS00108">
    <property type="entry name" value="PROTEIN_KINASE_ST"/>
    <property type="match status" value="1"/>
</dbReference>
<proteinExistence type="predicted"/>
<dbReference type="PROSITE" id="PS00107">
    <property type="entry name" value="PROTEIN_KINASE_ATP"/>
    <property type="match status" value="1"/>
</dbReference>
<evidence type="ECO:0000256" key="7">
    <source>
        <dbReference type="SAM" id="Phobius"/>
    </source>
</evidence>
<organism evidence="9 10">
    <name type="scientific">Allonocardiopsis opalescens</name>
    <dbReference type="NCBI Taxonomy" id="1144618"/>
    <lineage>
        <taxon>Bacteria</taxon>
        <taxon>Bacillati</taxon>
        <taxon>Actinomycetota</taxon>
        <taxon>Actinomycetes</taxon>
        <taxon>Streptosporangiales</taxon>
        <taxon>Allonocardiopsis</taxon>
    </lineage>
</organism>
<dbReference type="Proteomes" id="UP000237846">
    <property type="component" value="Unassembled WGS sequence"/>
</dbReference>
<name>A0A2T0QDU3_9ACTN</name>
<dbReference type="Gene3D" id="3.30.200.20">
    <property type="entry name" value="Phosphorylase Kinase, domain 1"/>
    <property type="match status" value="1"/>
</dbReference>
<dbReference type="GO" id="GO:0005524">
    <property type="term" value="F:ATP binding"/>
    <property type="evidence" value="ECO:0007669"/>
    <property type="project" value="UniProtKB-UniRule"/>
</dbReference>
<dbReference type="RefSeq" id="WP_106239081.1">
    <property type="nucleotide sequence ID" value="NZ_PVZC01000001.1"/>
</dbReference>
<feature type="compositionally biased region" description="Acidic residues" evidence="6">
    <location>
        <begin position="733"/>
        <end position="744"/>
    </location>
</feature>
<feature type="region of interest" description="Disordered" evidence="6">
    <location>
        <begin position="342"/>
        <end position="454"/>
    </location>
</feature>
<dbReference type="SMART" id="SM00220">
    <property type="entry name" value="S_TKc"/>
    <property type="match status" value="1"/>
</dbReference>
<dbReference type="PROSITE" id="PS50011">
    <property type="entry name" value="PROTEIN_KINASE_DOM"/>
    <property type="match status" value="1"/>
</dbReference>
<keyword evidence="4 5" id="KW-0067">ATP-binding</keyword>
<keyword evidence="1" id="KW-0808">Transferase</keyword>
<evidence type="ECO:0000256" key="3">
    <source>
        <dbReference type="ARBA" id="ARBA00022777"/>
    </source>
</evidence>
<protein>
    <submittedName>
        <fullName evidence="9">Serine/threonine protein kinase</fullName>
    </submittedName>
</protein>
<feature type="transmembrane region" description="Helical" evidence="7">
    <location>
        <begin position="682"/>
        <end position="701"/>
    </location>
</feature>
<feature type="transmembrane region" description="Helical" evidence="7">
    <location>
        <begin position="643"/>
        <end position="661"/>
    </location>
</feature>